<evidence type="ECO:0000259" key="2">
    <source>
        <dbReference type="Pfam" id="PF03795"/>
    </source>
</evidence>
<protein>
    <submittedName>
        <fullName evidence="3">YciI-like protein</fullName>
    </submittedName>
</protein>
<dbReference type="InterPro" id="IPR005545">
    <property type="entry name" value="YCII"/>
</dbReference>
<evidence type="ECO:0000313" key="4">
    <source>
        <dbReference type="Proteomes" id="UP000033956"/>
    </source>
</evidence>
<organism evidence="3 4">
    <name type="scientific">Microbacterium terrae</name>
    <dbReference type="NCBI Taxonomy" id="69369"/>
    <lineage>
        <taxon>Bacteria</taxon>
        <taxon>Bacillati</taxon>
        <taxon>Actinomycetota</taxon>
        <taxon>Actinomycetes</taxon>
        <taxon>Micrococcales</taxon>
        <taxon>Microbacteriaceae</taxon>
        <taxon>Microbacterium</taxon>
    </lineage>
</organism>
<reference evidence="3 4" key="1">
    <citation type="submission" date="2015-02" db="EMBL/GenBank/DDBJ databases">
        <title>Draft genome sequences of ten Microbacterium spp. with emphasis on heavy metal contaminated environments.</title>
        <authorList>
            <person name="Corretto E."/>
        </authorList>
    </citation>
    <scope>NUCLEOTIDE SEQUENCE [LARGE SCALE GENOMIC DNA]</scope>
    <source>
        <strain evidence="3 4">DSM 12510</strain>
    </source>
</reference>
<name>A0A0M2GWS2_9MICO</name>
<evidence type="ECO:0000256" key="1">
    <source>
        <dbReference type="ARBA" id="ARBA00007689"/>
    </source>
</evidence>
<dbReference type="EMBL" id="JYIZ01000055">
    <property type="protein sequence ID" value="KJL38363.1"/>
    <property type="molecule type" value="Genomic_DNA"/>
</dbReference>
<proteinExistence type="inferred from homology"/>
<dbReference type="PANTHER" id="PTHR33606">
    <property type="entry name" value="PROTEIN YCII"/>
    <property type="match status" value="1"/>
</dbReference>
<dbReference type="PATRIC" id="fig|92835.4.peg.2670"/>
<sequence>MMHAVLQYTYGDDYLESRERYRSAHLEVAWAAVERGELVLGGAVGTGPFDGLLVFKGEDAVELASTFAAADPYVTSGLVKSWTARPWTTVVGVDAAKPVRP</sequence>
<dbReference type="AlphaFoldDB" id="A0A0M2GWS2"/>
<dbReference type="PANTHER" id="PTHR33606:SF3">
    <property type="entry name" value="PROTEIN YCII"/>
    <property type="match status" value="1"/>
</dbReference>
<comment type="similarity">
    <text evidence="1">Belongs to the YciI family.</text>
</comment>
<keyword evidence="4" id="KW-1185">Reference proteome</keyword>
<dbReference type="Pfam" id="PF03795">
    <property type="entry name" value="YCII"/>
    <property type="match status" value="1"/>
</dbReference>
<evidence type="ECO:0000313" key="3">
    <source>
        <dbReference type="EMBL" id="KJL38363.1"/>
    </source>
</evidence>
<dbReference type="InterPro" id="IPR051807">
    <property type="entry name" value="Sec-metab_biosynth-assoc"/>
</dbReference>
<dbReference type="InterPro" id="IPR011008">
    <property type="entry name" value="Dimeric_a/b-barrel"/>
</dbReference>
<comment type="caution">
    <text evidence="3">The sequence shown here is derived from an EMBL/GenBank/DDBJ whole genome shotgun (WGS) entry which is preliminary data.</text>
</comment>
<dbReference type="NCBIfam" id="NF009508">
    <property type="entry name" value="PRK12866.1"/>
    <property type="match status" value="1"/>
</dbReference>
<dbReference type="Proteomes" id="UP000033956">
    <property type="component" value="Unassembled WGS sequence"/>
</dbReference>
<dbReference type="SUPFAM" id="SSF54909">
    <property type="entry name" value="Dimeric alpha+beta barrel"/>
    <property type="match status" value="1"/>
</dbReference>
<feature type="domain" description="YCII-related" evidence="2">
    <location>
        <begin position="1"/>
        <end position="87"/>
    </location>
</feature>
<dbReference type="STRING" id="92835.RS81_02634"/>
<accession>A0A0M2GWS2</accession>
<gene>
    <name evidence="3" type="ORF">RS81_02634</name>
</gene>
<dbReference type="Gene3D" id="3.30.70.1060">
    <property type="entry name" value="Dimeric alpha+beta barrel"/>
    <property type="match status" value="1"/>
</dbReference>